<dbReference type="Pfam" id="PF13385">
    <property type="entry name" value="Laminin_G_3"/>
    <property type="match status" value="1"/>
</dbReference>
<keyword evidence="1" id="KW-0560">Oxidoreductase</keyword>
<evidence type="ECO:0000313" key="2">
    <source>
        <dbReference type="EMBL" id="WCE71600.1"/>
    </source>
</evidence>
<organism evidence="2 3">
    <name type="scientific">Sulfitobacter faviae</name>
    <dbReference type="NCBI Taxonomy" id="1775881"/>
    <lineage>
        <taxon>Bacteria</taxon>
        <taxon>Pseudomonadati</taxon>
        <taxon>Pseudomonadota</taxon>
        <taxon>Alphaproteobacteria</taxon>
        <taxon>Rhodobacterales</taxon>
        <taxon>Roseobacteraceae</taxon>
        <taxon>Sulfitobacter</taxon>
    </lineage>
</organism>
<dbReference type="InterPro" id="IPR016160">
    <property type="entry name" value="Ald_DH_CS_CYS"/>
</dbReference>
<evidence type="ECO:0000313" key="3">
    <source>
        <dbReference type="Proteomes" id="UP001210770"/>
    </source>
</evidence>
<dbReference type="Gene3D" id="2.60.120.260">
    <property type="entry name" value="Galactose-binding domain-like"/>
    <property type="match status" value="1"/>
</dbReference>
<gene>
    <name evidence="2" type="ORF">PL336_07150</name>
</gene>
<protein>
    <recommendedName>
        <fullName evidence="4">Concanavalin A-like lectin/glucanases superfamily protein</fullName>
    </recommendedName>
</protein>
<dbReference type="RefSeq" id="WP_271689751.1">
    <property type="nucleotide sequence ID" value="NZ_CP116423.1"/>
</dbReference>
<dbReference type="SUPFAM" id="SSF49899">
    <property type="entry name" value="Concanavalin A-like lectins/glucanases"/>
    <property type="match status" value="1"/>
</dbReference>
<accession>A0AAX3LSR8</accession>
<evidence type="ECO:0000256" key="1">
    <source>
        <dbReference type="ARBA" id="ARBA00023002"/>
    </source>
</evidence>
<name>A0AAX3LSR8_9RHOB</name>
<dbReference type="PROSITE" id="PS00070">
    <property type="entry name" value="ALDEHYDE_DEHYDR_CYS"/>
    <property type="match status" value="1"/>
</dbReference>
<sequence>MTLMSPISKLTTSVDQLADEANVTKSQLDAKVALAEAEVISSQGEQAATEVAQDEAATHAVDAAIYLATVKADVTYQGISAVLAEKAVTAVDVFVYDTSLDSDGGAWRKRCQHTSWYNEPLNTATRGARREFPAVTIIVVELPNKVTIFDADDPDLPMWMIADTRGEQNTAPFAITALGGQANYLGKVVAHNGQICICGTGGYSSQALLRWDFPADRFGNQAPNSSYSGWTAGSLSERNNLKEFDEALPLILAPQVNDVAMTVLPDAPVDPATGLPLPTIAVATLSGISVIQNDGTVVNKAGGAYFAVEAHGEYYIAQAVGDAMSIFAWDHLGTQIDYTRGDRRYNGNQLTGLWPFLGGNGGNVTSLNRKNFAYGPRAPSNSGFSLYSEDLSNPRKSLQARIFSSFSSGWLPGDIKGAWLASASSDPLSDATLITGDNSSFSTGIGNWQPRTTAVISHDSDRLKIELNAQLDGATLYLNSLKVGETYTLSADAIAGTYTGNMRLQISGIGVPTDQLATATAIMSEGGAALFYQFVATGSTHIVEFMAYSAASEGQTVFLGSVRLSVGDPDRSIKRRGLIVNGTIARNPVAADAELMGYSGFSAANFLEQPYNSALDFGTGDFCVMGWVKPTATNVQNILSITDKAGTAFGSNGYITLRYSSGWGWACSGGSISSAFAASLDWQHLCLLRRNGVLSLYVDGVLAGNAANVGNLGATNGASVLIFGLGYYNSGPSGGFGGGLALWRISATAPTTHQIAKIYEDERKLFMPGAACTLFGTSDAVTALAHDPKTNLLHVGTSAGRSTFDGLVRVANTETPVGTAISAVNGLIAEQ</sequence>
<dbReference type="InterPro" id="IPR013320">
    <property type="entry name" value="ConA-like_dom_sf"/>
</dbReference>
<evidence type="ECO:0008006" key="4">
    <source>
        <dbReference type="Google" id="ProtNLM"/>
    </source>
</evidence>
<reference evidence="2" key="1">
    <citation type="submission" date="2023-01" db="EMBL/GenBank/DDBJ databases">
        <title>Comparative genomic analysis of cold water coral derived Sulfitobacter faviae: insights into their metabolism and habitat adaptation.</title>
        <authorList>
            <person name="Guo Y."/>
            <person name="Lin S."/>
            <person name="Huang Z."/>
            <person name="Tang K."/>
            <person name="Wang X."/>
        </authorList>
    </citation>
    <scope>NUCLEOTIDE SEQUENCE</scope>
    <source>
        <strain evidence="2">SCSIO W_1865</strain>
    </source>
</reference>
<dbReference type="EMBL" id="CP116423">
    <property type="protein sequence ID" value="WCE71600.1"/>
    <property type="molecule type" value="Genomic_DNA"/>
</dbReference>
<proteinExistence type="predicted"/>
<dbReference type="Proteomes" id="UP001210770">
    <property type="component" value="Chromosome"/>
</dbReference>
<dbReference type="GO" id="GO:0016491">
    <property type="term" value="F:oxidoreductase activity"/>
    <property type="evidence" value="ECO:0007669"/>
    <property type="project" value="UniProtKB-KW"/>
</dbReference>
<dbReference type="AlphaFoldDB" id="A0AAX3LSR8"/>
<dbReference type="Gene3D" id="2.60.120.200">
    <property type="match status" value="1"/>
</dbReference>